<dbReference type="AlphaFoldDB" id="A0A7E4W2U7"/>
<dbReference type="Proteomes" id="UP000492821">
    <property type="component" value="Unassembled WGS sequence"/>
</dbReference>
<proteinExistence type="predicted"/>
<feature type="region of interest" description="Disordered" evidence="1">
    <location>
        <begin position="64"/>
        <end position="83"/>
    </location>
</feature>
<organism evidence="3 4">
    <name type="scientific">Panagrellus redivivus</name>
    <name type="common">Microworm</name>
    <dbReference type="NCBI Taxonomy" id="6233"/>
    <lineage>
        <taxon>Eukaryota</taxon>
        <taxon>Metazoa</taxon>
        <taxon>Ecdysozoa</taxon>
        <taxon>Nematoda</taxon>
        <taxon>Chromadorea</taxon>
        <taxon>Rhabditida</taxon>
        <taxon>Tylenchina</taxon>
        <taxon>Panagrolaimomorpha</taxon>
        <taxon>Panagrolaimoidea</taxon>
        <taxon>Panagrolaimidae</taxon>
        <taxon>Panagrellus</taxon>
    </lineage>
</organism>
<feature type="signal peptide" evidence="2">
    <location>
        <begin position="1"/>
        <end position="25"/>
    </location>
</feature>
<evidence type="ECO:0000256" key="1">
    <source>
        <dbReference type="SAM" id="MobiDB-lite"/>
    </source>
</evidence>
<evidence type="ECO:0000313" key="4">
    <source>
        <dbReference type="WBParaSite" id="Pan_g5471.t1"/>
    </source>
</evidence>
<dbReference type="WBParaSite" id="Pan_g5471.t1">
    <property type="protein sequence ID" value="Pan_g5471.t1"/>
    <property type="gene ID" value="Pan_g5471"/>
</dbReference>
<name>A0A7E4W2U7_PANRE</name>
<reference evidence="4" key="2">
    <citation type="submission" date="2020-10" db="UniProtKB">
        <authorList>
            <consortium name="WormBaseParasite"/>
        </authorList>
    </citation>
    <scope>IDENTIFICATION</scope>
</reference>
<evidence type="ECO:0000256" key="2">
    <source>
        <dbReference type="SAM" id="SignalP"/>
    </source>
</evidence>
<accession>A0A7E4W2U7</accession>
<reference evidence="3" key="1">
    <citation type="journal article" date="2013" name="Genetics">
        <title>The draft genome and transcriptome of Panagrellus redivivus are shaped by the harsh demands of a free-living lifestyle.</title>
        <authorList>
            <person name="Srinivasan J."/>
            <person name="Dillman A.R."/>
            <person name="Macchietto M.G."/>
            <person name="Heikkinen L."/>
            <person name="Lakso M."/>
            <person name="Fracchia K.M."/>
            <person name="Antoshechkin I."/>
            <person name="Mortazavi A."/>
            <person name="Wong G."/>
            <person name="Sternberg P.W."/>
        </authorList>
    </citation>
    <scope>NUCLEOTIDE SEQUENCE [LARGE SCALE GENOMIC DNA]</scope>
    <source>
        <strain evidence="3">MT8872</strain>
    </source>
</reference>
<keyword evidence="2" id="KW-0732">Signal</keyword>
<keyword evidence="3" id="KW-1185">Reference proteome</keyword>
<evidence type="ECO:0000313" key="3">
    <source>
        <dbReference type="Proteomes" id="UP000492821"/>
    </source>
</evidence>
<feature type="chain" id="PRO_5028962862" evidence="2">
    <location>
        <begin position="26"/>
        <end position="99"/>
    </location>
</feature>
<sequence length="99" mass="11483">MCNKMFALVFLALFGVGIFVQQSSAALQLPNSYLYPNDQLFMLRFPESKRFRTGKTTLQTLLQKHPSSSKYDRRNTTMSFPVNDKHHQKANLNISAYRH</sequence>
<protein>
    <submittedName>
        <fullName evidence="4">Secreted protein</fullName>
    </submittedName>
</protein>